<gene>
    <name evidence="1" type="ORF">OYC64_001680</name>
</gene>
<dbReference type="AlphaFoldDB" id="A0ABD2GBU6"/>
<accession>A0ABD2GBU6</accession>
<dbReference type="PANTHER" id="PTHR47027:SF20">
    <property type="entry name" value="REVERSE TRANSCRIPTASE-LIKE PROTEIN WITH RNA-DIRECTED DNA POLYMERASE DOMAIN"/>
    <property type="match status" value="1"/>
</dbReference>
<organism evidence="1 2">
    <name type="scientific">Pagothenia borchgrevinki</name>
    <name type="common">Bald rockcod</name>
    <name type="synonym">Trematomus borchgrevinki</name>
    <dbReference type="NCBI Taxonomy" id="8213"/>
    <lineage>
        <taxon>Eukaryota</taxon>
        <taxon>Metazoa</taxon>
        <taxon>Chordata</taxon>
        <taxon>Craniata</taxon>
        <taxon>Vertebrata</taxon>
        <taxon>Euteleostomi</taxon>
        <taxon>Actinopterygii</taxon>
        <taxon>Neopterygii</taxon>
        <taxon>Teleostei</taxon>
        <taxon>Neoteleostei</taxon>
        <taxon>Acanthomorphata</taxon>
        <taxon>Eupercaria</taxon>
        <taxon>Perciformes</taxon>
        <taxon>Notothenioidei</taxon>
        <taxon>Nototheniidae</taxon>
        <taxon>Pagothenia</taxon>
    </lineage>
</organism>
<reference evidence="1 2" key="2">
    <citation type="journal article" date="2024" name="G3 (Bethesda)">
        <title>The genome of the cryopelagic Antarctic bald notothen, Trematomus borchgrevinki.</title>
        <authorList>
            <person name="Rayamajhi N."/>
            <person name="Rivera-Colon A.G."/>
            <person name="Minhas B.F."/>
            <person name="Cheng C.C."/>
            <person name="Catchen J.M."/>
        </authorList>
    </citation>
    <scope>NUCLEOTIDE SEQUENCE [LARGE SCALE GENOMIC DNA]</scope>
    <source>
        <strain evidence="1">AGRC-2024</strain>
    </source>
</reference>
<evidence type="ECO:0008006" key="3">
    <source>
        <dbReference type="Google" id="ProtNLM"/>
    </source>
</evidence>
<dbReference type="EMBL" id="JBIYXZ010002080">
    <property type="protein sequence ID" value="KAL3051479.1"/>
    <property type="molecule type" value="Genomic_DNA"/>
</dbReference>
<name>A0ABD2GBU6_PAGBO</name>
<sequence>MDRFSAACSEFALIINIKKTVVMHQAGSAASPVMVNEHVLETVDQFTYLGSTISSDLSLVKEIQTRISKAATSFSRLRSRACSNKYLTERTKTGIYQCCVVSVLLYGSEAWSTYARHERELNAFHMRCLRNILGITWRDKVTNEAVLARTGSKSMFQTLKVRRLRWLGHLRRMPDGRLPKDILYSELSDGSRGRGRPLLRFEDVVKRDMKALDIATDNRERLAEDRTKWRQQLREGGDRLDKDWICRLDQKRGHTLSL</sequence>
<comment type="caution">
    <text evidence="1">The sequence shown here is derived from an EMBL/GenBank/DDBJ whole genome shotgun (WGS) entry which is preliminary data.</text>
</comment>
<keyword evidence="2" id="KW-1185">Reference proteome</keyword>
<dbReference type="PANTHER" id="PTHR47027">
    <property type="entry name" value="REVERSE TRANSCRIPTASE DOMAIN-CONTAINING PROTEIN"/>
    <property type="match status" value="1"/>
</dbReference>
<reference evidence="1 2" key="1">
    <citation type="journal article" date="2022" name="G3 (Bethesda)">
        <title>Evaluating Illumina-, Nanopore-, and PacBio-based genome assembly strategies with the bald notothen, Trematomus borchgrevinki.</title>
        <authorList>
            <person name="Rayamajhi N."/>
            <person name="Cheng C.C."/>
            <person name="Catchen J.M."/>
        </authorList>
    </citation>
    <scope>NUCLEOTIDE SEQUENCE [LARGE SCALE GENOMIC DNA]</scope>
    <source>
        <strain evidence="1">AGRC-2024</strain>
    </source>
</reference>
<evidence type="ECO:0000313" key="2">
    <source>
        <dbReference type="Proteomes" id="UP001619887"/>
    </source>
</evidence>
<proteinExistence type="predicted"/>
<evidence type="ECO:0000313" key="1">
    <source>
        <dbReference type="EMBL" id="KAL3051479.1"/>
    </source>
</evidence>
<protein>
    <recommendedName>
        <fullName evidence="3">Reverse transcriptase domain-containing protein</fullName>
    </recommendedName>
</protein>
<dbReference type="Proteomes" id="UP001619887">
    <property type="component" value="Unassembled WGS sequence"/>
</dbReference>